<feature type="domain" description="Bacteriophage T5 Orf172 DNA-binding" evidence="2">
    <location>
        <begin position="29"/>
        <end position="114"/>
    </location>
</feature>
<evidence type="ECO:0000259" key="2">
    <source>
        <dbReference type="SMART" id="SM00974"/>
    </source>
</evidence>
<dbReference type="Pfam" id="PF10544">
    <property type="entry name" value="T5orf172"/>
    <property type="match status" value="1"/>
</dbReference>
<dbReference type="SMART" id="SM00974">
    <property type="entry name" value="T5orf172"/>
    <property type="match status" value="1"/>
</dbReference>
<protein>
    <recommendedName>
        <fullName evidence="2">Bacteriophage T5 Orf172 DNA-binding domain-containing protein</fullName>
    </recommendedName>
</protein>
<keyword evidence="1" id="KW-0472">Membrane</keyword>
<accession>A0A4R4DKI5</accession>
<organism evidence="3 4">
    <name type="scientific">Roseicella aquatilis</name>
    <dbReference type="NCBI Taxonomy" id="2527868"/>
    <lineage>
        <taxon>Bacteria</taxon>
        <taxon>Pseudomonadati</taxon>
        <taxon>Pseudomonadota</taxon>
        <taxon>Alphaproteobacteria</taxon>
        <taxon>Acetobacterales</taxon>
        <taxon>Roseomonadaceae</taxon>
        <taxon>Roseicella</taxon>
    </lineage>
</organism>
<dbReference type="RefSeq" id="WP_132289874.1">
    <property type="nucleotide sequence ID" value="NZ_SKBM01000011.1"/>
</dbReference>
<feature type="transmembrane region" description="Helical" evidence="1">
    <location>
        <begin position="130"/>
        <end position="151"/>
    </location>
</feature>
<dbReference type="InterPro" id="IPR018306">
    <property type="entry name" value="Phage_T5_Orf172_DNA-bd"/>
</dbReference>
<comment type="caution">
    <text evidence="3">The sequence shown here is derived from an EMBL/GenBank/DDBJ whole genome shotgun (WGS) entry which is preliminary data.</text>
</comment>
<keyword evidence="4" id="KW-1185">Reference proteome</keyword>
<dbReference type="Proteomes" id="UP000295023">
    <property type="component" value="Unassembled WGS sequence"/>
</dbReference>
<proteinExistence type="predicted"/>
<keyword evidence="1" id="KW-0812">Transmembrane</keyword>
<name>A0A4R4DKI5_9PROT</name>
<evidence type="ECO:0000313" key="4">
    <source>
        <dbReference type="Proteomes" id="UP000295023"/>
    </source>
</evidence>
<reference evidence="3 4" key="1">
    <citation type="submission" date="2019-03" db="EMBL/GenBank/DDBJ databases">
        <title>Paracraurococcus aquatilis NE82 genome sequence.</title>
        <authorList>
            <person name="Zhao Y."/>
            <person name="Du Z."/>
        </authorList>
    </citation>
    <scope>NUCLEOTIDE SEQUENCE [LARGE SCALE GENOMIC DNA]</scope>
    <source>
        <strain evidence="3 4">NE82</strain>
    </source>
</reference>
<evidence type="ECO:0000313" key="3">
    <source>
        <dbReference type="EMBL" id="TCZ61139.1"/>
    </source>
</evidence>
<dbReference type="AlphaFoldDB" id="A0A4R4DKI5"/>
<sequence length="161" mass="17285">MTRALLSRLRRPARVREPRPGTVYLLVSCRHAGVVKIGHTGRLTADRTRELEAAPGYRGFAPFTLVETWAAPDARALETAAHRRLRARRVRLRVGARELFRVTPEAAVRAVEAAAADLGRPSVRPLPWRALAAAAALLLLLLLAAGLAAGAPLPSLTGAGR</sequence>
<gene>
    <name evidence="3" type="ORF">EXY23_13500</name>
</gene>
<dbReference type="EMBL" id="SKBM01000011">
    <property type="protein sequence ID" value="TCZ61139.1"/>
    <property type="molecule type" value="Genomic_DNA"/>
</dbReference>
<keyword evidence="1" id="KW-1133">Transmembrane helix</keyword>
<evidence type="ECO:0000256" key="1">
    <source>
        <dbReference type="SAM" id="Phobius"/>
    </source>
</evidence>